<gene>
    <name evidence="1" type="ORF">MANY_41660</name>
</gene>
<dbReference type="RefSeq" id="WP_163805921.1">
    <property type="nucleotide sequence ID" value="NZ_AP022620.1"/>
</dbReference>
<protein>
    <recommendedName>
        <fullName evidence="3">DUF2710 domain-containing protein</fullName>
    </recommendedName>
</protein>
<dbReference type="KEGG" id="many:MANY_41660"/>
<organism evidence="1 2">
    <name type="scientific">Mycolicibacterium anyangense</name>
    <dbReference type="NCBI Taxonomy" id="1431246"/>
    <lineage>
        <taxon>Bacteria</taxon>
        <taxon>Bacillati</taxon>
        <taxon>Actinomycetota</taxon>
        <taxon>Actinomycetes</taxon>
        <taxon>Mycobacteriales</taxon>
        <taxon>Mycobacteriaceae</taxon>
        <taxon>Mycolicibacterium</taxon>
    </lineage>
</organism>
<dbReference type="InterPro" id="IPR024296">
    <property type="entry name" value="DUF2710"/>
</dbReference>
<name>A0A6N4WCR6_9MYCO</name>
<evidence type="ECO:0000313" key="2">
    <source>
        <dbReference type="Proteomes" id="UP000467249"/>
    </source>
</evidence>
<dbReference type="Pfam" id="PF10921">
    <property type="entry name" value="DUF2710"/>
    <property type="match status" value="1"/>
</dbReference>
<dbReference type="Proteomes" id="UP000467249">
    <property type="component" value="Chromosome"/>
</dbReference>
<dbReference type="EMBL" id="AP022620">
    <property type="protein sequence ID" value="BBZ78829.1"/>
    <property type="molecule type" value="Genomic_DNA"/>
</dbReference>
<accession>A0A6N4WCR6</accession>
<evidence type="ECO:0008006" key="3">
    <source>
        <dbReference type="Google" id="ProtNLM"/>
    </source>
</evidence>
<keyword evidence="2" id="KW-1185">Reference proteome</keyword>
<proteinExistence type="predicted"/>
<reference evidence="1 2" key="1">
    <citation type="journal article" date="2019" name="Emerg. Microbes Infect.">
        <title>Comprehensive subspecies identification of 175 nontuberculous mycobacteria species based on 7547 genomic profiles.</title>
        <authorList>
            <person name="Matsumoto Y."/>
            <person name="Kinjo T."/>
            <person name="Motooka D."/>
            <person name="Nabeya D."/>
            <person name="Jung N."/>
            <person name="Uechi K."/>
            <person name="Horii T."/>
            <person name="Iida T."/>
            <person name="Fujita J."/>
            <person name="Nakamura S."/>
        </authorList>
    </citation>
    <scope>NUCLEOTIDE SEQUENCE [LARGE SCALE GENOMIC DNA]</scope>
    <source>
        <strain evidence="1 2">JCM 30275</strain>
    </source>
</reference>
<dbReference type="AlphaFoldDB" id="A0A6N4WCR6"/>
<evidence type="ECO:0000313" key="1">
    <source>
        <dbReference type="EMBL" id="BBZ78829.1"/>
    </source>
</evidence>
<sequence>MPRDGSGDDLAEKDLVEAVLRELSEAADRWEALVAQAEGVTFSVDLGDVHAVVNADGKLVELTLHPAVTTEYTHGELSERLNLAFAALREEAEADNQIRYGGGLR</sequence>